<dbReference type="Proteomes" id="UP000887013">
    <property type="component" value="Unassembled WGS sequence"/>
</dbReference>
<name>A0A8X6PSW3_NEPPI</name>
<comment type="caution">
    <text evidence="1">The sequence shown here is derived from an EMBL/GenBank/DDBJ whole genome shotgun (WGS) entry which is preliminary data.</text>
</comment>
<evidence type="ECO:0000313" key="2">
    <source>
        <dbReference type="Proteomes" id="UP000887013"/>
    </source>
</evidence>
<sequence length="100" mass="11699">MASVTLVGRVYVPKAVTDDSVSQYRTRFLTYLVRVTPIRLRRRRNEFTVRFGSFGRLGDCSIRAHRTVRWAHLSHRLQTDDVWMVKLSHTQCSGTEDFVK</sequence>
<organism evidence="1 2">
    <name type="scientific">Nephila pilipes</name>
    <name type="common">Giant wood spider</name>
    <name type="synonym">Nephila maculata</name>
    <dbReference type="NCBI Taxonomy" id="299642"/>
    <lineage>
        <taxon>Eukaryota</taxon>
        <taxon>Metazoa</taxon>
        <taxon>Ecdysozoa</taxon>
        <taxon>Arthropoda</taxon>
        <taxon>Chelicerata</taxon>
        <taxon>Arachnida</taxon>
        <taxon>Araneae</taxon>
        <taxon>Araneomorphae</taxon>
        <taxon>Entelegynae</taxon>
        <taxon>Araneoidea</taxon>
        <taxon>Nephilidae</taxon>
        <taxon>Nephila</taxon>
    </lineage>
</organism>
<dbReference type="EMBL" id="BMAW01118423">
    <property type="protein sequence ID" value="GFT79694.1"/>
    <property type="molecule type" value="Genomic_DNA"/>
</dbReference>
<keyword evidence="2" id="KW-1185">Reference proteome</keyword>
<reference evidence="1" key="1">
    <citation type="submission" date="2020-08" db="EMBL/GenBank/DDBJ databases">
        <title>Multicomponent nature underlies the extraordinary mechanical properties of spider dragline silk.</title>
        <authorList>
            <person name="Kono N."/>
            <person name="Nakamura H."/>
            <person name="Mori M."/>
            <person name="Yoshida Y."/>
            <person name="Ohtoshi R."/>
            <person name="Malay A.D."/>
            <person name="Moran D.A.P."/>
            <person name="Tomita M."/>
            <person name="Numata K."/>
            <person name="Arakawa K."/>
        </authorList>
    </citation>
    <scope>NUCLEOTIDE SEQUENCE</scope>
</reference>
<proteinExistence type="predicted"/>
<dbReference type="AlphaFoldDB" id="A0A8X6PSW3"/>
<protein>
    <submittedName>
        <fullName evidence="1">Uncharacterized protein</fullName>
    </submittedName>
</protein>
<accession>A0A8X6PSW3</accession>
<gene>
    <name evidence="1" type="ORF">NPIL_625661</name>
</gene>
<evidence type="ECO:0000313" key="1">
    <source>
        <dbReference type="EMBL" id="GFT79694.1"/>
    </source>
</evidence>